<protein>
    <submittedName>
        <fullName evidence="1">Uncharacterized protein</fullName>
    </submittedName>
</protein>
<accession>A0ACC2FGF7</accession>
<dbReference type="Proteomes" id="UP001157502">
    <property type="component" value="Chromosome 28"/>
</dbReference>
<reference evidence="1" key="1">
    <citation type="submission" date="2021-05" db="EMBL/GenBank/DDBJ databases">
        <authorList>
            <person name="Pan Q."/>
            <person name="Jouanno E."/>
            <person name="Zahm M."/>
            <person name="Klopp C."/>
            <person name="Cabau C."/>
            <person name="Louis A."/>
            <person name="Berthelot C."/>
            <person name="Parey E."/>
            <person name="Roest Crollius H."/>
            <person name="Montfort J."/>
            <person name="Robinson-Rechavi M."/>
            <person name="Bouchez O."/>
            <person name="Lampietro C."/>
            <person name="Lopez Roques C."/>
            <person name="Donnadieu C."/>
            <person name="Postlethwait J."/>
            <person name="Bobe J."/>
            <person name="Dillon D."/>
            <person name="Chandos A."/>
            <person name="von Hippel F."/>
            <person name="Guiguen Y."/>
        </authorList>
    </citation>
    <scope>NUCLEOTIDE SEQUENCE</scope>
    <source>
        <strain evidence="1">YG-Jan2019</strain>
    </source>
</reference>
<comment type="caution">
    <text evidence="1">The sequence shown here is derived from an EMBL/GenBank/DDBJ whole genome shotgun (WGS) entry which is preliminary data.</text>
</comment>
<proteinExistence type="predicted"/>
<name>A0ACC2FGF7_DALPE</name>
<organism evidence="1 2">
    <name type="scientific">Dallia pectoralis</name>
    <name type="common">Alaska blackfish</name>
    <dbReference type="NCBI Taxonomy" id="75939"/>
    <lineage>
        <taxon>Eukaryota</taxon>
        <taxon>Metazoa</taxon>
        <taxon>Chordata</taxon>
        <taxon>Craniata</taxon>
        <taxon>Vertebrata</taxon>
        <taxon>Euteleostomi</taxon>
        <taxon>Actinopterygii</taxon>
        <taxon>Neopterygii</taxon>
        <taxon>Teleostei</taxon>
        <taxon>Protacanthopterygii</taxon>
        <taxon>Esociformes</taxon>
        <taxon>Umbridae</taxon>
        <taxon>Dallia</taxon>
    </lineage>
</organism>
<sequence length="111" mass="12355">MEAWPDAPFYLSQREGPSSRLLERSWVSAERSVSANVPEHIHSHIFPPADLQSSPHIILTSSNVLTHSPRIPARTNRFASSSCPRLRSRHTLTLSFPATSLLLSPKNSCNI</sequence>
<evidence type="ECO:0000313" key="2">
    <source>
        <dbReference type="Proteomes" id="UP001157502"/>
    </source>
</evidence>
<evidence type="ECO:0000313" key="1">
    <source>
        <dbReference type="EMBL" id="KAJ7990377.1"/>
    </source>
</evidence>
<keyword evidence="2" id="KW-1185">Reference proteome</keyword>
<gene>
    <name evidence="1" type="ORF">DPEC_G00299660</name>
</gene>
<dbReference type="EMBL" id="CM055755">
    <property type="protein sequence ID" value="KAJ7990377.1"/>
    <property type="molecule type" value="Genomic_DNA"/>
</dbReference>